<proteinExistence type="inferred from homology"/>
<dbReference type="PANTHER" id="PTHR11360">
    <property type="entry name" value="MONOCARBOXYLATE TRANSPORTER"/>
    <property type="match status" value="1"/>
</dbReference>
<feature type="compositionally biased region" description="Polar residues" evidence="3">
    <location>
        <begin position="8"/>
        <end position="23"/>
    </location>
</feature>
<comment type="subcellular location">
    <subcellularLocation>
        <location evidence="1">Membrane</location>
        <topology evidence="1">Multi-pass membrane protein</topology>
    </subcellularLocation>
</comment>
<evidence type="ECO:0000256" key="1">
    <source>
        <dbReference type="ARBA" id="ARBA00004141"/>
    </source>
</evidence>
<dbReference type="GO" id="GO:0016020">
    <property type="term" value="C:membrane"/>
    <property type="evidence" value="ECO:0007669"/>
    <property type="project" value="UniProtKB-SubCell"/>
</dbReference>
<keyword evidence="4" id="KW-1133">Transmembrane helix</keyword>
<name>A0AAN6DFV7_PICAN</name>
<feature type="region of interest" description="Disordered" evidence="3">
    <location>
        <begin position="1"/>
        <end position="25"/>
    </location>
</feature>
<dbReference type="EMBL" id="JAHLUX010000004">
    <property type="protein sequence ID" value="KAG7819735.1"/>
    <property type="molecule type" value="Genomic_DNA"/>
</dbReference>
<dbReference type="CDD" id="cd17352">
    <property type="entry name" value="MFS_MCT_SLC16"/>
    <property type="match status" value="1"/>
</dbReference>
<dbReference type="Proteomes" id="UP001196530">
    <property type="component" value="Unassembled WGS sequence"/>
</dbReference>
<dbReference type="Gene3D" id="1.20.1250.20">
    <property type="entry name" value="MFS general substrate transporter like domains"/>
    <property type="match status" value="2"/>
</dbReference>
<evidence type="ECO:0000259" key="5">
    <source>
        <dbReference type="PROSITE" id="PS50850"/>
    </source>
</evidence>
<evidence type="ECO:0000256" key="4">
    <source>
        <dbReference type="SAM" id="Phobius"/>
    </source>
</evidence>
<gene>
    <name evidence="6" type="ORF">KL928_002409</name>
</gene>
<protein>
    <recommendedName>
        <fullName evidence="5">Major facilitator superfamily (MFS) profile domain-containing protein</fullName>
    </recommendedName>
</protein>
<dbReference type="AlphaFoldDB" id="A0AAN6DFV7"/>
<dbReference type="RefSeq" id="XP_043060614.1">
    <property type="nucleotide sequence ID" value="XM_043202882.1"/>
</dbReference>
<feature type="domain" description="Major facilitator superfamily (MFS) profile" evidence="5">
    <location>
        <begin position="108"/>
        <end position="500"/>
    </location>
</feature>
<dbReference type="InterPro" id="IPR050327">
    <property type="entry name" value="Proton-linked_MCT"/>
</dbReference>
<comment type="similarity">
    <text evidence="2">Belongs to the major facilitator superfamily. Monocarboxylate porter (TC 2.A.1.13) family.</text>
</comment>
<feature type="transmembrane region" description="Helical" evidence="4">
    <location>
        <begin position="178"/>
        <end position="197"/>
    </location>
</feature>
<feature type="transmembrane region" description="Helical" evidence="4">
    <location>
        <begin position="237"/>
        <end position="255"/>
    </location>
</feature>
<dbReference type="SUPFAM" id="SSF103473">
    <property type="entry name" value="MFS general substrate transporter"/>
    <property type="match status" value="1"/>
</dbReference>
<dbReference type="InterPro" id="IPR036259">
    <property type="entry name" value="MFS_trans_sf"/>
</dbReference>
<evidence type="ECO:0000256" key="2">
    <source>
        <dbReference type="ARBA" id="ARBA00006727"/>
    </source>
</evidence>
<feature type="transmembrane region" description="Helical" evidence="4">
    <location>
        <begin position="388"/>
        <end position="419"/>
    </location>
</feature>
<evidence type="ECO:0000256" key="3">
    <source>
        <dbReference type="SAM" id="MobiDB-lite"/>
    </source>
</evidence>
<keyword evidence="4" id="KW-0472">Membrane</keyword>
<evidence type="ECO:0000313" key="6">
    <source>
        <dbReference type="EMBL" id="KAG7819735.1"/>
    </source>
</evidence>
<dbReference type="InterPro" id="IPR020846">
    <property type="entry name" value="MFS_dom"/>
</dbReference>
<comment type="caution">
    <text evidence="6">The sequence shown here is derived from an EMBL/GenBank/DDBJ whole genome shotgun (WGS) entry which is preliminary data.</text>
</comment>
<evidence type="ECO:0000313" key="7">
    <source>
        <dbReference type="Proteomes" id="UP001196530"/>
    </source>
</evidence>
<dbReference type="GO" id="GO:0022857">
    <property type="term" value="F:transmembrane transporter activity"/>
    <property type="evidence" value="ECO:0007669"/>
    <property type="project" value="InterPro"/>
</dbReference>
<dbReference type="Pfam" id="PF07690">
    <property type="entry name" value="MFS_1"/>
    <property type="match status" value="1"/>
</dbReference>
<keyword evidence="4" id="KW-0812">Transmembrane</keyword>
<feature type="transmembrane region" description="Helical" evidence="4">
    <location>
        <begin position="476"/>
        <end position="496"/>
    </location>
</feature>
<feature type="transmembrane region" description="Helical" evidence="4">
    <location>
        <begin position="148"/>
        <end position="166"/>
    </location>
</feature>
<feature type="transmembrane region" description="Helical" evidence="4">
    <location>
        <begin position="203"/>
        <end position="225"/>
    </location>
</feature>
<dbReference type="InterPro" id="IPR011701">
    <property type="entry name" value="MFS"/>
</dbReference>
<feature type="transmembrane region" description="Helical" evidence="4">
    <location>
        <begin position="104"/>
        <end position="123"/>
    </location>
</feature>
<dbReference type="PANTHER" id="PTHR11360:SF315">
    <property type="entry name" value="TRANSPORTER MCH2-RELATED"/>
    <property type="match status" value="1"/>
</dbReference>
<accession>A0AAN6DFV7</accession>
<dbReference type="PROSITE" id="PS50850">
    <property type="entry name" value="MFS"/>
    <property type="match status" value="1"/>
</dbReference>
<feature type="transmembrane region" description="Helical" evidence="4">
    <location>
        <begin position="320"/>
        <end position="341"/>
    </location>
</feature>
<feature type="transmembrane region" description="Helical" evidence="4">
    <location>
        <begin position="267"/>
        <end position="287"/>
    </location>
</feature>
<sequence length="553" mass="60565">MTGHDLTLSHQLGSGDSSKSTQLRPLKEKRHRLDTLTAQEASSDPSLEASNHDFVEEKYHPDTHNAADLENLGLEEAIRLATNRTERSSQILNPSVLGPPKDKGYAWVVCATTLLLFMATWGANSCYGVFLDYWLQNGTYPGASSTDYALVGSIALGLAMMLAPLAQMTAAVIGMRPTLVLGLGFQTSGYILASFSTQLWQLYLTQGVMVGSGFAFIFNPSIVILPDWFDKKRAISFGIIASSSGIGGVIFSLMTQKIISRTGGAPWALRTIGIVTTFMNVVGIALIKERVPTKRLKTTREIKVRLNILFNREVLKIPQLYIISISFSLIVSCYIIAMFSLSSYATTMGMSAAQGSQVTAAYNGCQTIGRVLFGYAGDRAGRVNLSVFLAFIMLVLVLAMWINSTTAASIFAYAVLSGLTFGSSESLNQPILADSIPTDLFPAGWSFQSVIQGCFALFCEVAALKLRDVNISKPFIRAQVFSGCFAAGGLLLIMLFREWRIRRELARKLEETQKEMVARGHTGQAADLEQEYQTLLGQSPKFYILRMLYPMKV</sequence>
<dbReference type="GeneID" id="66126460"/>
<reference evidence="6" key="1">
    <citation type="journal article" date="2021" name="G3 (Bethesda)">
        <title>Genomic diversity, chromosomal rearrangements, and interspecies hybridization in the ogataea polymorpha species complex.</title>
        <authorList>
            <person name="Hanson S.J."/>
            <person name="Cinneide E.O."/>
            <person name="Salzberg L.I."/>
            <person name="Wolfe K.H."/>
            <person name="McGowan J."/>
            <person name="Fitzpatrick D.A."/>
            <person name="Matlin K."/>
        </authorList>
    </citation>
    <scope>NUCLEOTIDE SEQUENCE</scope>
    <source>
        <strain evidence="6">61-244</strain>
    </source>
</reference>
<organism evidence="6 7">
    <name type="scientific">Pichia angusta</name>
    <name type="common">Yeast</name>
    <name type="synonym">Hansenula polymorpha</name>
    <dbReference type="NCBI Taxonomy" id="870730"/>
    <lineage>
        <taxon>Eukaryota</taxon>
        <taxon>Fungi</taxon>
        <taxon>Dikarya</taxon>
        <taxon>Ascomycota</taxon>
        <taxon>Saccharomycotina</taxon>
        <taxon>Pichiomycetes</taxon>
        <taxon>Pichiales</taxon>
        <taxon>Pichiaceae</taxon>
        <taxon>Ogataea</taxon>
    </lineage>
</organism>